<keyword evidence="7" id="KW-0315">Glutamine amidotransferase</keyword>
<dbReference type="EC" id="2.4.2.-" evidence="13"/>
<dbReference type="CDD" id="cd01748">
    <property type="entry name" value="GATase1_IGP_Synthase"/>
    <property type="match status" value="1"/>
</dbReference>
<evidence type="ECO:0000256" key="9">
    <source>
        <dbReference type="ARBA" id="ARBA00023239"/>
    </source>
</evidence>
<evidence type="ECO:0000256" key="7">
    <source>
        <dbReference type="ARBA" id="ARBA00022962"/>
    </source>
</evidence>
<keyword evidence="8" id="KW-0368">Histidine biosynthesis</keyword>
<dbReference type="InterPro" id="IPR029062">
    <property type="entry name" value="Class_I_gatase-like"/>
</dbReference>
<evidence type="ECO:0000256" key="4">
    <source>
        <dbReference type="ARBA" id="ARBA00022490"/>
    </source>
</evidence>
<dbReference type="HAMAP" id="MF_00278">
    <property type="entry name" value="HisH"/>
    <property type="match status" value="1"/>
</dbReference>
<evidence type="ECO:0000256" key="3">
    <source>
        <dbReference type="ARBA" id="ARBA00011152"/>
    </source>
</evidence>
<comment type="subcellular location">
    <subcellularLocation>
        <location evidence="1">Cytoplasm</location>
    </subcellularLocation>
</comment>
<evidence type="ECO:0000256" key="2">
    <source>
        <dbReference type="ARBA" id="ARBA00005091"/>
    </source>
</evidence>
<protein>
    <submittedName>
        <fullName evidence="13">Imidazole glycerol phosphate synthase amidotransferase subunit</fullName>
        <ecNumber evidence="13">2.4.2.-</ecNumber>
    </submittedName>
</protein>
<proteinExistence type="inferred from homology"/>
<dbReference type="InterPro" id="IPR010139">
    <property type="entry name" value="Imidazole-glycPsynth_HisH"/>
</dbReference>
<evidence type="ECO:0000256" key="6">
    <source>
        <dbReference type="ARBA" id="ARBA00022801"/>
    </source>
</evidence>
<evidence type="ECO:0000256" key="1">
    <source>
        <dbReference type="ARBA" id="ARBA00004496"/>
    </source>
</evidence>
<feature type="domain" description="Glutamine amidotransferase" evidence="12">
    <location>
        <begin position="6"/>
        <end position="191"/>
    </location>
</feature>
<dbReference type="PIRSF" id="PIRSF000495">
    <property type="entry name" value="Amidotransf_hisH"/>
    <property type="match status" value="1"/>
</dbReference>
<comment type="catalytic activity">
    <reaction evidence="10">
        <text>5-[(5-phospho-1-deoxy-D-ribulos-1-ylimino)methylamino]-1-(5-phospho-beta-D-ribosyl)imidazole-4-carboxamide + L-glutamine = D-erythro-1-(imidazol-4-yl)glycerol 3-phosphate + 5-amino-1-(5-phospho-beta-D-ribosyl)imidazole-4-carboxamide + L-glutamate + H(+)</text>
        <dbReference type="Rhea" id="RHEA:24793"/>
        <dbReference type="ChEBI" id="CHEBI:15378"/>
        <dbReference type="ChEBI" id="CHEBI:29985"/>
        <dbReference type="ChEBI" id="CHEBI:58278"/>
        <dbReference type="ChEBI" id="CHEBI:58359"/>
        <dbReference type="ChEBI" id="CHEBI:58475"/>
        <dbReference type="ChEBI" id="CHEBI:58525"/>
        <dbReference type="EC" id="4.3.2.10"/>
    </reaction>
</comment>
<evidence type="ECO:0000256" key="8">
    <source>
        <dbReference type="ARBA" id="ARBA00023102"/>
    </source>
</evidence>
<keyword evidence="5" id="KW-0028">Amino-acid biosynthesis</keyword>
<keyword evidence="13" id="KW-0328">Glycosyltransferase</keyword>
<keyword evidence="6" id="KW-0378">Hydrolase</keyword>
<comment type="pathway">
    <text evidence="2">Amino-acid biosynthesis; L-histidine biosynthesis; L-histidine from 5-phospho-alpha-D-ribose 1-diphosphate: step 5/9.</text>
</comment>
<dbReference type="GO" id="GO:0000107">
    <property type="term" value="F:imidazoleglycerol-phosphate synthase activity"/>
    <property type="evidence" value="ECO:0007669"/>
    <property type="project" value="TreeGrafter"/>
</dbReference>
<dbReference type="SUPFAM" id="SSF52317">
    <property type="entry name" value="Class I glutamine amidotransferase-like"/>
    <property type="match status" value="1"/>
</dbReference>
<dbReference type="InterPro" id="IPR017926">
    <property type="entry name" value="GATASE"/>
</dbReference>
<dbReference type="GO" id="GO:0016829">
    <property type="term" value="F:lyase activity"/>
    <property type="evidence" value="ECO:0007669"/>
    <property type="project" value="UniProtKB-KW"/>
</dbReference>
<evidence type="ECO:0000259" key="12">
    <source>
        <dbReference type="Pfam" id="PF00117"/>
    </source>
</evidence>
<dbReference type="NCBIfam" id="TIGR01855">
    <property type="entry name" value="IMP_synth_hisH"/>
    <property type="match status" value="1"/>
</dbReference>
<evidence type="ECO:0000256" key="10">
    <source>
        <dbReference type="ARBA" id="ARBA00047838"/>
    </source>
</evidence>
<dbReference type="PANTHER" id="PTHR42701">
    <property type="entry name" value="IMIDAZOLE GLYCEROL PHOSPHATE SYNTHASE SUBUNIT HISH"/>
    <property type="match status" value="1"/>
</dbReference>
<evidence type="ECO:0000313" key="13">
    <source>
        <dbReference type="EMBL" id="VAX20087.1"/>
    </source>
</evidence>
<keyword evidence="13" id="KW-0808">Transferase</keyword>
<dbReference type="GO" id="GO:0004359">
    <property type="term" value="F:glutaminase activity"/>
    <property type="evidence" value="ECO:0007669"/>
    <property type="project" value="UniProtKB-EC"/>
</dbReference>
<dbReference type="Gene3D" id="3.40.50.880">
    <property type="match status" value="1"/>
</dbReference>
<dbReference type="PANTHER" id="PTHR42701:SF1">
    <property type="entry name" value="IMIDAZOLE GLYCEROL PHOSPHATE SYNTHASE SUBUNIT HISH"/>
    <property type="match status" value="1"/>
</dbReference>
<evidence type="ECO:0000256" key="5">
    <source>
        <dbReference type="ARBA" id="ARBA00022605"/>
    </source>
</evidence>
<sequence>MKIVIIKYNAGNVYSVSSALKRLGYDAVITSNFTEIEAADKIIFPGVGEASSAMEYLKQNKLDKLMPELKQPFLGVCLGLQLLCRHSEENDTECLGIFDQEVKLFPPAEKVPHMGWNSVKTSNNKLFTGLSGNSYVYFVHSYFAELSEHTIAETDYIVPFSAALNKDNFYAVQFHPEKSGKVGEQILKNFIELI</sequence>
<dbReference type="Pfam" id="PF00117">
    <property type="entry name" value="GATase"/>
    <property type="match status" value="1"/>
</dbReference>
<dbReference type="PROSITE" id="PS51273">
    <property type="entry name" value="GATASE_TYPE_1"/>
    <property type="match status" value="1"/>
</dbReference>
<name>A0A3B1CTT2_9ZZZZ</name>
<gene>
    <name evidence="13" type="ORF">MNBD_IGNAVI01-659</name>
</gene>
<dbReference type="FunFam" id="3.40.50.880:FF:000009">
    <property type="entry name" value="Imidazole glycerol phosphate synthase subunit HisH"/>
    <property type="match status" value="1"/>
</dbReference>
<comment type="subunit">
    <text evidence="3">Heterodimer of HisH and HisF.</text>
</comment>
<reference evidence="13" key="1">
    <citation type="submission" date="2018-06" db="EMBL/GenBank/DDBJ databases">
        <authorList>
            <person name="Zhirakovskaya E."/>
        </authorList>
    </citation>
    <scope>NUCLEOTIDE SEQUENCE</scope>
</reference>
<dbReference type="UniPathway" id="UPA00031">
    <property type="reaction ID" value="UER00010"/>
</dbReference>
<dbReference type="GO" id="GO:0005737">
    <property type="term" value="C:cytoplasm"/>
    <property type="evidence" value="ECO:0007669"/>
    <property type="project" value="UniProtKB-SubCell"/>
</dbReference>
<evidence type="ECO:0000256" key="11">
    <source>
        <dbReference type="ARBA" id="ARBA00049534"/>
    </source>
</evidence>
<dbReference type="GO" id="GO:0000105">
    <property type="term" value="P:L-histidine biosynthetic process"/>
    <property type="evidence" value="ECO:0007669"/>
    <property type="project" value="UniProtKB-UniPathway"/>
</dbReference>
<accession>A0A3B1CTT2</accession>
<dbReference type="EMBL" id="UOGD01000158">
    <property type="protein sequence ID" value="VAX20087.1"/>
    <property type="molecule type" value="Genomic_DNA"/>
</dbReference>
<comment type="catalytic activity">
    <reaction evidence="11">
        <text>L-glutamine + H2O = L-glutamate + NH4(+)</text>
        <dbReference type="Rhea" id="RHEA:15889"/>
        <dbReference type="ChEBI" id="CHEBI:15377"/>
        <dbReference type="ChEBI" id="CHEBI:28938"/>
        <dbReference type="ChEBI" id="CHEBI:29985"/>
        <dbReference type="ChEBI" id="CHEBI:58359"/>
        <dbReference type="EC" id="3.5.1.2"/>
    </reaction>
</comment>
<organism evidence="13">
    <name type="scientific">hydrothermal vent metagenome</name>
    <dbReference type="NCBI Taxonomy" id="652676"/>
    <lineage>
        <taxon>unclassified sequences</taxon>
        <taxon>metagenomes</taxon>
        <taxon>ecological metagenomes</taxon>
    </lineage>
</organism>
<dbReference type="AlphaFoldDB" id="A0A3B1CTT2"/>
<keyword evidence="9" id="KW-0456">Lyase</keyword>
<keyword evidence="4" id="KW-0963">Cytoplasm</keyword>